<dbReference type="InterPro" id="IPR024775">
    <property type="entry name" value="DinB-like"/>
</dbReference>
<dbReference type="Pfam" id="PF12867">
    <property type="entry name" value="DinB_2"/>
    <property type="match status" value="1"/>
</dbReference>
<reference evidence="2 3" key="1">
    <citation type="journal article" date="2019" name="Nat. Microbiol.">
        <title>Mediterranean grassland soil C-N compound turnover is dependent on rainfall and depth, and is mediated by genomically divergent microorganisms.</title>
        <authorList>
            <person name="Diamond S."/>
            <person name="Andeer P.F."/>
            <person name="Li Z."/>
            <person name="Crits-Christoph A."/>
            <person name="Burstein D."/>
            <person name="Anantharaman K."/>
            <person name="Lane K.R."/>
            <person name="Thomas B.C."/>
            <person name="Pan C."/>
            <person name="Northen T.R."/>
            <person name="Banfield J.F."/>
        </authorList>
    </citation>
    <scope>NUCLEOTIDE SEQUENCE [LARGE SCALE GENOMIC DNA]</scope>
    <source>
        <strain evidence="2">WS_1</strain>
    </source>
</reference>
<name>A0A538S937_UNCEI</name>
<dbReference type="SUPFAM" id="SSF109854">
    <property type="entry name" value="DinB/YfiT-like putative metalloenzymes"/>
    <property type="match status" value="1"/>
</dbReference>
<comment type="caution">
    <text evidence="2">The sequence shown here is derived from an EMBL/GenBank/DDBJ whole genome shotgun (WGS) entry which is preliminary data.</text>
</comment>
<evidence type="ECO:0000313" key="3">
    <source>
        <dbReference type="Proteomes" id="UP000316292"/>
    </source>
</evidence>
<evidence type="ECO:0000259" key="1">
    <source>
        <dbReference type="Pfam" id="PF12867"/>
    </source>
</evidence>
<organism evidence="2 3">
    <name type="scientific">Eiseniibacteriota bacterium</name>
    <dbReference type="NCBI Taxonomy" id="2212470"/>
    <lineage>
        <taxon>Bacteria</taxon>
        <taxon>Candidatus Eiseniibacteriota</taxon>
    </lineage>
</organism>
<gene>
    <name evidence="2" type="ORF">E6K71_08725</name>
</gene>
<accession>A0A538S937</accession>
<dbReference type="AlphaFoldDB" id="A0A538S937"/>
<protein>
    <submittedName>
        <fullName evidence="2">DinB family protein</fullName>
    </submittedName>
</protein>
<feature type="domain" description="DinB-like" evidence="1">
    <location>
        <begin position="26"/>
        <end position="149"/>
    </location>
</feature>
<dbReference type="Proteomes" id="UP000316292">
    <property type="component" value="Unassembled WGS sequence"/>
</dbReference>
<dbReference type="EMBL" id="VBOR01000094">
    <property type="protein sequence ID" value="TMQ47881.1"/>
    <property type="molecule type" value="Genomic_DNA"/>
</dbReference>
<evidence type="ECO:0000313" key="2">
    <source>
        <dbReference type="EMBL" id="TMQ47881.1"/>
    </source>
</evidence>
<proteinExistence type="predicted"/>
<dbReference type="InterPro" id="IPR034660">
    <property type="entry name" value="DinB/YfiT-like"/>
</dbReference>
<dbReference type="Gene3D" id="1.20.120.450">
    <property type="entry name" value="dinb family like domain"/>
    <property type="match status" value="1"/>
</dbReference>
<sequence length="171" mass="19105">MKETQDAPLRAQLKKLLGWEDAHVGFEAAVEGVGPAHQGKTPPGLPFSPWQLLEHLRITQFDILDFCRNSAYKERAWPKDYWPPAPGPPSPSAWKESVAAFQRDRAALQKLAEDPSLDLFARIPHGSGQTYLRELLLVADHNAYHVGQLVLARRGLSIWPERPPTPSSEVS</sequence>